<dbReference type="STRING" id="1140003.OMY_01104"/>
<dbReference type="GO" id="GO:0005524">
    <property type="term" value="F:ATP binding"/>
    <property type="evidence" value="ECO:0007669"/>
    <property type="project" value="UniProtKB-KW"/>
</dbReference>
<dbReference type="eggNOG" id="COG1126">
    <property type="taxonomic scope" value="Bacteria"/>
</dbReference>
<protein>
    <recommendedName>
        <fullName evidence="7">ABC transporter domain-containing protein</fullName>
    </recommendedName>
</protein>
<accession>S0NRD7</accession>
<dbReference type="Gene3D" id="3.40.50.300">
    <property type="entry name" value="P-loop containing nucleotide triphosphate hydrolases"/>
    <property type="match status" value="1"/>
</dbReference>
<dbReference type="OrthoDB" id="1679618at2"/>
<keyword evidence="9" id="KW-1185">Reference proteome</keyword>
<evidence type="ECO:0000256" key="4">
    <source>
        <dbReference type="ARBA" id="ARBA00022741"/>
    </source>
</evidence>
<dbReference type="RefSeq" id="WP_016185556.1">
    <property type="nucleotide sequence ID" value="NZ_ASWO01000005.1"/>
</dbReference>
<dbReference type="InterPro" id="IPR003439">
    <property type="entry name" value="ABC_transporter-like_ATP-bd"/>
</dbReference>
<gene>
    <name evidence="8" type="ORF">I573_01574</name>
</gene>
<dbReference type="PROSITE" id="PS50893">
    <property type="entry name" value="ABC_TRANSPORTER_2"/>
    <property type="match status" value="1"/>
</dbReference>
<name>S0NRD7_9ENTE</name>
<reference evidence="8 9" key="1">
    <citation type="submission" date="2013-03" db="EMBL/GenBank/DDBJ databases">
        <title>The Genome Sequence of Enterococcus sulfureus ATCC_49903 (PacBio/Illumina hybrid assembly).</title>
        <authorList>
            <consortium name="The Broad Institute Genomics Platform"/>
            <consortium name="The Broad Institute Genome Sequencing Center for Infectious Disease"/>
            <person name="Earl A."/>
            <person name="Russ C."/>
            <person name="Gilmore M."/>
            <person name="Surin D."/>
            <person name="Walker B."/>
            <person name="Young S."/>
            <person name="Zeng Q."/>
            <person name="Gargeya S."/>
            <person name="Fitzgerald M."/>
            <person name="Haas B."/>
            <person name="Abouelleil A."/>
            <person name="Allen A.W."/>
            <person name="Alvarado L."/>
            <person name="Arachchi H.M."/>
            <person name="Berlin A.M."/>
            <person name="Chapman S.B."/>
            <person name="Gainer-Dewar J."/>
            <person name="Goldberg J."/>
            <person name="Griggs A."/>
            <person name="Gujja S."/>
            <person name="Hansen M."/>
            <person name="Howarth C."/>
            <person name="Imamovic A."/>
            <person name="Ireland A."/>
            <person name="Larimer J."/>
            <person name="McCowan C."/>
            <person name="Murphy C."/>
            <person name="Pearson M."/>
            <person name="Poon T.W."/>
            <person name="Priest M."/>
            <person name="Roberts A."/>
            <person name="Saif S."/>
            <person name="Shea T."/>
            <person name="Sisk P."/>
            <person name="Sykes S."/>
            <person name="Wortman J."/>
            <person name="Nusbaum C."/>
            <person name="Birren B."/>
        </authorList>
    </citation>
    <scope>NUCLEOTIDE SEQUENCE [LARGE SCALE GENOMIC DNA]</scope>
    <source>
        <strain evidence="8 9">ATCC 49903</strain>
    </source>
</reference>
<dbReference type="PIRSF" id="PIRSF039085">
    <property type="entry name" value="ABC_ATPase_HisP"/>
    <property type="match status" value="1"/>
</dbReference>
<dbReference type="Pfam" id="PF00005">
    <property type="entry name" value="ABC_tran"/>
    <property type="match status" value="1"/>
</dbReference>
<dbReference type="InterPro" id="IPR017871">
    <property type="entry name" value="ABC_transporter-like_CS"/>
</dbReference>
<dbReference type="InterPro" id="IPR003593">
    <property type="entry name" value="AAA+_ATPase"/>
</dbReference>
<evidence type="ECO:0000256" key="3">
    <source>
        <dbReference type="ARBA" id="ARBA00022475"/>
    </source>
</evidence>
<evidence type="ECO:0000256" key="2">
    <source>
        <dbReference type="ARBA" id="ARBA00022448"/>
    </source>
</evidence>
<proteinExistence type="predicted"/>
<evidence type="ECO:0000256" key="1">
    <source>
        <dbReference type="ARBA" id="ARBA00004202"/>
    </source>
</evidence>
<sequence length="251" mass="28133">MIKAQIKALRKQFGKQEVLKNIDLTIQAGEVICIIGPSGSGKTTFLRCLNVLEQPDEGEYQLGEVQYDFARIGRKQAQEIARQTAMVFQSYELFEHLTVLENIMEGLRVVQRLSKQEAKKIATENLAKVGLSDKADAYPIQLSGGQQQRIGIARAMALSPEILLFDEPTSALDPELVDEVLAVMRQLAHEGQTMVIVTHEMQFAQDVADRVVFMADGVVVESGSPETMFQTPQEERTQHFLAQLRFQELQV</sequence>
<organism evidence="8 9">
    <name type="scientific">Enterococcus sulfureus ATCC 49903</name>
    <dbReference type="NCBI Taxonomy" id="1140003"/>
    <lineage>
        <taxon>Bacteria</taxon>
        <taxon>Bacillati</taxon>
        <taxon>Bacillota</taxon>
        <taxon>Bacilli</taxon>
        <taxon>Lactobacillales</taxon>
        <taxon>Enterococcaceae</taxon>
        <taxon>Enterococcus</taxon>
    </lineage>
</organism>
<evidence type="ECO:0000259" key="7">
    <source>
        <dbReference type="PROSITE" id="PS50893"/>
    </source>
</evidence>
<dbReference type="Proteomes" id="UP000015961">
    <property type="component" value="Unassembled WGS sequence"/>
</dbReference>
<feature type="domain" description="ABC transporter" evidence="7">
    <location>
        <begin position="4"/>
        <end position="241"/>
    </location>
</feature>
<evidence type="ECO:0000256" key="6">
    <source>
        <dbReference type="ARBA" id="ARBA00023136"/>
    </source>
</evidence>
<dbReference type="GO" id="GO:0005886">
    <property type="term" value="C:plasma membrane"/>
    <property type="evidence" value="ECO:0007669"/>
    <property type="project" value="UniProtKB-SubCell"/>
</dbReference>
<dbReference type="FunFam" id="3.40.50.300:FF:000020">
    <property type="entry name" value="Amino acid ABC transporter ATP-binding component"/>
    <property type="match status" value="1"/>
</dbReference>
<evidence type="ECO:0000313" key="8">
    <source>
        <dbReference type="EMBL" id="EOT83849.1"/>
    </source>
</evidence>
<dbReference type="SMART" id="SM00382">
    <property type="entry name" value="AAA"/>
    <property type="match status" value="1"/>
</dbReference>
<dbReference type="PANTHER" id="PTHR43166">
    <property type="entry name" value="AMINO ACID IMPORT ATP-BINDING PROTEIN"/>
    <property type="match status" value="1"/>
</dbReference>
<keyword evidence="2" id="KW-0813">Transport</keyword>
<dbReference type="GO" id="GO:0015424">
    <property type="term" value="F:ABC-type amino acid transporter activity"/>
    <property type="evidence" value="ECO:0007669"/>
    <property type="project" value="InterPro"/>
</dbReference>
<keyword evidence="6" id="KW-0472">Membrane</keyword>
<keyword evidence="4" id="KW-0547">Nucleotide-binding</keyword>
<dbReference type="PANTHER" id="PTHR43166:SF35">
    <property type="entry name" value="L-CYSTINE IMPORT ATP-BINDING PROTEIN TCYN"/>
    <property type="match status" value="1"/>
</dbReference>
<dbReference type="AlphaFoldDB" id="S0NRD7"/>
<dbReference type="GO" id="GO:0016887">
    <property type="term" value="F:ATP hydrolysis activity"/>
    <property type="evidence" value="ECO:0007669"/>
    <property type="project" value="InterPro"/>
</dbReference>
<keyword evidence="5" id="KW-0067">ATP-binding</keyword>
<dbReference type="InterPro" id="IPR030679">
    <property type="entry name" value="ABC_ATPase_HisP-typ"/>
</dbReference>
<dbReference type="InterPro" id="IPR027417">
    <property type="entry name" value="P-loop_NTPase"/>
</dbReference>
<keyword evidence="3" id="KW-1003">Cell membrane</keyword>
<comment type="caution">
    <text evidence="8">The sequence shown here is derived from an EMBL/GenBank/DDBJ whole genome shotgun (WGS) entry which is preliminary data.</text>
</comment>
<dbReference type="PATRIC" id="fig|1140003.3.peg.1062"/>
<dbReference type="PROSITE" id="PS00211">
    <property type="entry name" value="ABC_TRANSPORTER_1"/>
    <property type="match status" value="1"/>
</dbReference>
<comment type="subcellular location">
    <subcellularLocation>
        <location evidence="1">Cell membrane</location>
        <topology evidence="1">Peripheral membrane protein</topology>
    </subcellularLocation>
</comment>
<evidence type="ECO:0000313" key="9">
    <source>
        <dbReference type="Proteomes" id="UP000015961"/>
    </source>
</evidence>
<dbReference type="EMBL" id="ASWO01000005">
    <property type="protein sequence ID" value="EOT83849.1"/>
    <property type="molecule type" value="Genomic_DNA"/>
</dbReference>
<dbReference type="CDD" id="cd03262">
    <property type="entry name" value="ABC_HisP_GlnQ"/>
    <property type="match status" value="1"/>
</dbReference>
<dbReference type="SUPFAM" id="SSF52540">
    <property type="entry name" value="P-loop containing nucleoside triphosphate hydrolases"/>
    <property type="match status" value="1"/>
</dbReference>
<dbReference type="InterPro" id="IPR050086">
    <property type="entry name" value="MetN_ABC_transporter-like"/>
</dbReference>
<evidence type="ECO:0000256" key="5">
    <source>
        <dbReference type="ARBA" id="ARBA00022840"/>
    </source>
</evidence>